<evidence type="ECO:0000313" key="3">
    <source>
        <dbReference type="Proteomes" id="UP001058974"/>
    </source>
</evidence>
<keyword evidence="3" id="KW-1185">Reference proteome</keyword>
<dbReference type="SUPFAM" id="SSF48239">
    <property type="entry name" value="Terpenoid cyclases/Protein prenyltransferases"/>
    <property type="match status" value="1"/>
</dbReference>
<dbReference type="EMBL" id="JAMSHJ010000007">
    <property type="protein sequence ID" value="KAI5389944.1"/>
    <property type="molecule type" value="Genomic_DNA"/>
</dbReference>
<gene>
    <name evidence="2" type="ORF">KIW84_075315</name>
</gene>
<feature type="non-terminal residue" evidence="2">
    <location>
        <position position="1"/>
    </location>
</feature>
<dbReference type="Gene3D" id="1.50.10.130">
    <property type="entry name" value="Terpene synthase, N-terminal domain"/>
    <property type="match status" value="1"/>
</dbReference>
<reference evidence="2 3" key="1">
    <citation type="journal article" date="2022" name="Nat. Genet.">
        <title>Improved pea reference genome and pan-genome highlight genomic features and evolutionary characteristics.</title>
        <authorList>
            <person name="Yang T."/>
            <person name="Liu R."/>
            <person name="Luo Y."/>
            <person name="Hu S."/>
            <person name="Wang D."/>
            <person name="Wang C."/>
            <person name="Pandey M.K."/>
            <person name="Ge S."/>
            <person name="Xu Q."/>
            <person name="Li N."/>
            <person name="Li G."/>
            <person name="Huang Y."/>
            <person name="Saxena R.K."/>
            <person name="Ji Y."/>
            <person name="Li M."/>
            <person name="Yan X."/>
            <person name="He Y."/>
            <person name="Liu Y."/>
            <person name="Wang X."/>
            <person name="Xiang C."/>
            <person name="Varshney R.K."/>
            <person name="Ding H."/>
            <person name="Gao S."/>
            <person name="Zong X."/>
        </authorList>
    </citation>
    <scope>NUCLEOTIDE SEQUENCE [LARGE SCALE GENOMIC DNA]</scope>
    <source>
        <strain evidence="2 3">cv. Zhongwan 6</strain>
    </source>
</reference>
<dbReference type="Pfam" id="PF01397">
    <property type="entry name" value="Terpene_synth"/>
    <property type="match status" value="1"/>
</dbReference>
<evidence type="ECO:0000313" key="2">
    <source>
        <dbReference type="EMBL" id="KAI5389944.1"/>
    </source>
</evidence>
<dbReference type="Proteomes" id="UP001058974">
    <property type="component" value="Chromosome 7"/>
</dbReference>
<name>A0A9D4VW40_PEA</name>
<dbReference type="InterPro" id="IPR008930">
    <property type="entry name" value="Terpenoid_cyclase/PrenylTrfase"/>
</dbReference>
<accession>A0A9D4VW40</accession>
<comment type="caution">
    <text evidence="2">The sequence shown here is derived from an EMBL/GenBank/DDBJ whole genome shotgun (WGS) entry which is preliminary data.</text>
</comment>
<dbReference type="InterPro" id="IPR001906">
    <property type="entry name" value="Terpene_synth_N"/>
</dbReference>
<evidence type="ECO:0000259" key="1">
    <source>
        <dbReference type="Pfam" id="PF01397"/>
    </source>
</evidence>
<dbReference type="InterPro" id="IPR036965">
    <property type="entry name" value="Terpene_synth_N_sf"/>
</dbReference>
<dbReference type="AlphaFoldDB" id="A0A9D4VW40"/>
<feature type="domain" description="Terpene synthase N-terminal" evidence="1">
    <location>
        <begin position="43"/>
        <end position="112"/>
    </location>
</feature>
<dbReference type="GO" id="GO:0010333">
    <property type="term" value="F:terpene synthase activity"/>
    <property type="evidence" value="ECO:0007669"/>
    <property type="project" value="InterPro"/>
</dbReference>
<protein>
    <submittedName>
        <fullName evidence="2">Tricyclene synthase tps4</fullName>
    </submittedName>
</protein>
<organism evidence="2 3">
    <name type="scientific">Pisum sativum</name>
    <name type="common">Garden pea</name>
    <name type="synonym">Lathyrus oleraceus</name>
    <dbReference type="NCBI Taxonomy" id="3888"/>
    <lineage>
        <taxon>Eukaryota</taxon>
        <taxon>Viridiplantae</taxon>
        <taxon>Streptophyta</taxon>
        <taxon>Embryophyta</taxon>
        <taxon>Tracheophyta</taxon>
        <taxon>Spermatophyta</taxon>
        <taxon>Magnoliopsida</taxon>
        <taxon>eudicotyledons</taxon>
        <taxon>Gunneridae</taxon>
        <taxon>Pentapetalae</taxon>
        <taxon>rosids</taxon>
        <taxon>fabids</taxon>
        <taxon>Fabales</taxon>
        <taxon>Fabaceae</taxon>
        <taxon>Papilionoideae</taxon>
        <taxon>50 kb inversion clade</taxon>
        <taxon>NPAAA clade</taxon>
        <taxon>Hologalegina</taxon>
        <taxon>IRL clade</taxon>
        <taxon>Fabeae</taxon>
        <taxon>Lathyrus</taxon>
    </lineage>
</organism>
<sequence>MLLSSSFASLPSFFKPQQLPRTSLPSTNVSHRKSANYEPSIWNYDTLLLLSLKHEYADVQYVNRSVKLQEEVRRMINDENIEILELIENVKRLGLGYHFEKEIREAFDRFLSLEKYG</sequence>
<proteinExistence type="predicted"/>
<dbReference type="Gramene" id="Psat07G0531500-T1">
    <property type="protein sequence ID" value="KAI5389944.1"/>
    <property type="gene ID" value="KIW84_075315"/>
</dbReference>